<keyword evidence="5" id="KW-1185">Reference proteome</keyword>
<dbReference type="Proteomes" id="UP001151287">
    <property type="component" value="Unassembled WGS sequence"/>
</dbReference>
<dbReference type="SUPFAM" id="SSF53098">
    <property type="entry name" value="Ribonuclease H-like"/>
    <property type="match status" value="1"/>
</dbReference>
<gene>
    <name evidence="4" type="ORF">LUZ63_004375</name>
</gene>
<feature type="compositionally biased region" description="Low complexity" evidence="2">
    <location>
        <begin position="260"/>
        <end position="273"/>
    </location>
</feature>
<dbReference type="InterPro" id="IPR057670">
    <property type="entry name" value="SH3_retrovirus"/>
</dbReference>
<dbReference type="Pfam" id="PF14223">
    <property type="entry name" value="Retrotran_gag_2"/>
    <property type="match status" value="1"/>
</dbReference>
<feature type="region of interest" description="Disordered" evidence="2">
    <location>
        <begin position="248"/>
        <end position="296"/>
    </location>
</feature>
<organism evidence="4 5">
    <name type="scientific">Rhynchospora breviuscula</name>
    <dbReference type="NCBI Taxonomy" id="2022672"/>
    <lineage>
        <taxon>Eukaryota</taxon>
        <taxon>Viridiplantae</taxon>
        <taxon>Streptophyta</taxon>
        <taxon>Embryophyta</taxon>
        <taxon>Tracheophyta</taxon>
        <taxon>Spermatophyta</taxon>
        <taxon>Magnoliopsida</taxon>
        <taxon>Liliopsida</taxon>
        <taxon>Poales</taxon>
        <taxon>Cyperaceae</taxon>
        <taxon>Cyperoideae</taxon>
        <taxon>Rhynchosporeae</taxon>
        <taxon>Rhynchospora</taxon>
    </lineage>
</organism>
<keyword evidence="1" id="KW-0645">Protease</keyword>
<evidence type="ECO:0000259" key="3">
    <source>
        <dbReference type="PROSITE" id="PS50994"/>
    </source>
</evidence>
<dbReference type="Pfam" id="PF07727">
    <property type="entry name" value="RVT_2"/>
    <property type="match status" value="1"/>
</dbReference>
<dbReference type="SUPFAM" id="SSF56672">
    <property type="entry name" value="DNA/RNA polymerases"/>
    <property type="match status" value="1"/>
</dbReference>
<comment type="caution">
    <text evidence="4">The sequence shown here is derived from an EMBL/GenBank/DDBJ whole genome shotgun (WGS) entry which is preliminary data.</text>
</comment>
<evidence type="ECO:0000313" key="5">
    <source>
        <dbReference type="Proteomes" id="UP001151287"/>
    </source>
</evidence>
<protein>
    <recommendedName>
        <fullName evidence="3">Integrase catalytic domain-containing protein</fullName>
    </recommendedName>
</protein>
<feature type="region of interest" description="Disordered" evidence="2">
    <location>
        <begin position="789"/>
        <end position="874"/>
    </location>
</feature>
<name>A0A9Q0D2C3_9POAL</name>
<dbReference type="InterPro" id="IPR001584">
    <property type="entry name" value="Integrase_cat-core"/>
</dbReference>
<dbReference type="CDD" id="cd09272">
    <property type="entry name" value="RNase_HI_RT_Ty1"/>
    <property type="match status" value="1"/>
</dbReference>
<sequence length="1432" mass="159265">MVSEPSMAIDHTQTLNSSSSSSTTTLSSSSLTMESVVLINLSIATKLSDSNYLAWIAQILPIIHGYDLARFIDSPSPNSTRTTTSGQIEINPEFLPWRRQDQLLLGWIRSSLTDSVQAQVVSCTSTKELWDSLQQLYCSTSRARLVDLKCQIQAARKGDEPCAEYLQNLRRAGDELAFIGSPVPDEDLVMAAINGLGVDYNPVVAAVKITSRHAPYSFSDLRGLLLSHEALLKSQSVSHNSAFYAGRGYPRNKFNQNNGTRPPQYQTRPYQYQNNGTRPTGTQSVPAQNTGTQSADSIKPSCQICTKFGHSAKLCYRRYDPNPEWVPNPRRQAYTAQLPSQQSSLPPNASDWVIDSGANSHVTGDLNSLSSFYAYSGNDRLQIGSGKDLPITHIGSTFLNLSNQPVKLCNVLHVPNFSTNLISLSRLLKDNPYLTVDFHLSTCTLKNLHTLKVLHQVHSCNGLYTIQVKQFSVALLSNQVSASTWHARLGHPSSSTTLEIVKSNSLSCNTNKMALCHACAQAKAHVLPFHSSVSVSSAPLELIHSDVWGPSPVTSSQGYRYYVTFVDDYSKFTWIYFLKQKSDVLKMFSLFKAKSENLLSASIKYLRTDGGAEFKPIAHLFPQITHQTSCPHTPQQNGTAERKHRHIIELALAIMSHASIPSKYWDEVFSSTVYLINRLPSHHAVPFTTLFNKAPNYSLLQIIGCLCFLLTRPYNKHKLELRAVPCVFMGYSVTQKGYRCLDLKSNRMYISRNVQFDETVFPFQTYNTVSSQLPSTQTIQTSLPIHSVAHTSPIPTTSAQQQVIPPQPISTTQPITQPPAPFSNGSPDRPPDSNLPLTVTDRADHTSDTSVTPSATPIAPTSSVPPPPTHSMMTRTKDKTRLPRKFNDYVAHLASLPSEPLNFTQASTSPDWRAAMASEISALARNNTWSLVPPQPDQKVIGCKWVYKLKRKADGSIERHKARLVAKGYHQEEGVDYFDTYSPMVRPTTIRVILSLAAVSKWQIKQLDVHNAFLHGDLTEQVFMAQPQGFVDQSHPDYVCLLHKSLYGLKQAPRAWFHKLSTSLTAFGFKPSVYDPSLFILHHNGQCVYVLIYVDDILITGSDNSLVATCVHQLQSNFAIKDLGSLHYFLGIEAQYSDKGYFLTQTKYILDLLSRVNMVNAKPCLTPMATGTSLFAHDGPPLDDAHMYRSVVGALQYATLTRPEISFAVNKVSQFMHAPTTTHWGAVKRILRFLCGTLHHGLHLSSTSSLAINAYSDSDWAGSIDDRKSTSGFCVFLGKNLVSWCAKKQPTVSRSSTEAEYRCLALTCTEIMWLQYLLKELNIHTSQIPTLWCDNIGATFLVSNPMFHARTKHIEIDYHFVRERVASNQLIVQFLCSADQIGDIMTKPLCNPRFEFLRSKLNVVDTTLACGGCNKHITVSQKISEEADSTTT</sequence>
<dbReference type="GO" id="GO:0004190">
    <property type="term" value="F:aspartic-type endopeptidase activity"/>
    <property type="evidence" value="ECO:0007669"/>
    <property type="project" value="UniProtKB-KW"/>
</dbReference>
<dbReference type="InterPro" id="IPR025724">
    <property type="entry name" value="GAG-pre-integrase_dom"/>
</dbReference>
<dbReference type="PANTHER" id="PTHR11439">
    <property type="entry name" value="GAG-POL-RELATED RETROTRANSPOSON"/>
    <property type="match status" value="1"/>
</dbReference>
<dbReference type="Gene3D" id="3.30.420.10">
    <property type="entry name" value="Ribonuclease H-like superfamily/Ribonuclease H"/>
    <property type="match status" value="1"/>
</dbReference>
<reference evidence="4" key="1">
    <citation type="journal article" date="2022" name="Cell">
        <title>Repeat-based holocentromeres influence genome architecture and karyotype evolution.</title>
        <authorList>
            <person name="Hofstatter P.G."/>
            <person name="Thangavel G."/>
            <person name="Lux T."/>
            <person name="Neumann P."/>
            <person name="Vondrak T."/>
            <person name="Novak P."/>
            <person name="Zhang M."/>
            <person name="Costa L."/>
            <person name="Castellani M."/>
            <person name="Scott A."/>
            <person name="Toegelov H."/>
            <person name="Fuchs J."/>
            <person name="Mata-Sucre Y."/>
            <person name="Dias Y."/>
            <person name="Vanzela A.L.L."/>
            <person name="Huettel B."/>
            <person name="Almeida C.C.S."/>
            <person name="Simkova H."/>
            <person name="Souza G."/>
            <person name="Pedrosa-Harand A."/>
            <person name="Macas J."/>
            <person name="Mayer K.F.X."/>
            <person name="Houben A."/>
            <person name="Marques A."/>
        </authorList>
    </citation>
    <scope>NUCLEOTIDE SEQUENCE</scope>
    <source>
        <strain evidence="4">RhyBre1mFocal</strain>
    </source>
</reference>
<dbReference type="GO" id="GO:0003676">
    <property type="term" value="F:nucleic acid binding"/>
    <property type="evidence" value="ECO:0007669"/>
    <property type="project" value="InterPro"/>
</dbReference>
<feature type="compositionally biased region" description="Polar residues" evidence="2">
    <location>
        <begin position="789"/>
        <end position="799"/>
    </location>
</feature>
<dbReference type="InterPro" id="IPR013103">
    <property type="entry name" value="RVT_2"/>
</dbReference>
<proteinExistence type="predicted"/>
<accession>A0A9Q0D2C3</accession>
<dbReference type="EMBL" id="JAMQYH010000001">
    <property type="protein sequence ID" value="KAJ1704596.1"/>
    <property type="molecule type" value="Genomic_DNA"/>
</dbReference>
<evidence type="ECO:0000256" key="1">
    <source>
        <dbReference type="ARBA" id="ARBA00022750"/>
    </source>
</evidence>
<dbReference type="Pfam" id="PF22936">
    <property type="entry name" value="Pol_BBD"/>
    <property type="match status" value="1"/>
</dbReference>
<dbReference type="Pfam" id="PF25597">
    <property type="entry name" value="SH3_retrovirus"/>
    <property type="match status" value="1"/>
</dbReference>
<evidence type="ECO:0000256" key="2">
    <source>
        <dbReference type="SAM" id="MobiDB-lite"/>
    </source>
</evidence>
<keyword evidence="1" id="KW-0064">Aspartyl protease</keyword>
<dbReference type="GO" id="GO:0015074">
    <property type="term" value="P:DNA integration"/>
    <property type="evidence" value="ECO:0007669"/>
    <property type="project" value="InterPro"/>
</dbReference>
<feature type="region of interest" description="Disordered" evidence="2">
    <location>
        <begin position="1"/>
        <end position="23"/>
    </location>
</feature>
<feature type="compositionally biased region" description="Polar residues" evidence="2">
    <location>
        <begin position="274"/>
        <end position="296"/>
    </location>
</feature>
<feature type="domain" description="Integrase catalytic" evidence="3">
    <location>
        <begin position="535"/>
        <end position="703"/>
    </location>
</feature>
<dbReference type="OrthoDB" id="442657at2759"/>
<keyword evidence="1" id="KW-0378">Hydrolase</keyword>
<dbReference type="Pfam" id="PF13976">
    <property type="entry name" value="gag_pre-integrs"/>
    <property type="match status" value="1"/>
</dbReference>
<dbReference type="InterPro" id="IPR054722">
    <property type="entry name" value="PolX-like_BBD"/>
</dbReference>
<feature type="compositionally biased region" description="Low complexity" evidence="2">
    <location>
        <begin position="14"/>
        <end position="23"/>
    </location>
</feature>
<dbReference type="InterPro" id="IPR036397">
    <property type="entry name" value="RNaseH_sf"/>
</dbReference>
<dbReference type="PANTHER" id="PTHR11439:SF455">
    <property type="entry name" value="RLK (RECEPTOR-LIKE PROTEIN KINASE) 8, PUTATIVE-RELATED"/>
    <property type="match status" value="1"/>
</dbReference>
<dbReference type="InterPro" id="IPR012337">
    <property type="entry name" value="RNaseH-like_sf"/>
</dbReference>
<dbReference type="PROSITE" id="PS50994">
    <property type="entry name" value="INTEGRASE"/>
    <property type="match status" value="1"/>
</dbReference>
<dbReference type="InterPro" id="IPR043502">
    <property type="entry name" value="DNA/RNA_pol_sf"/>
</dbReference>
<evidence type="ECO:0000313" key="4">
    <source>
        <dbReference type="EMBL" id="KAJ1704596.1"/>
    </source>
</evidence>
<feature type="compositionally biased region" description="Low complexity" evidence="2">
    <location>
        <begin position="849"/>
        <end position="862"/>
    </location>
</feature>
<feature type="compositionally biased region" description="Low complexity" evidence="2">
    <location>
        <begin position="800"/>
        <end position="815"/>
    </location>
</feature>